<sequence>MTNRFRWFVFVLLIASLAAWGIIYTYPHRYHLKIQGIAYQLGEGNRDYVPTILLINGTVRKNLKGVRTFIGTIDIQGEAIPVPKAHRQLHIKLSKHGEAVLLYAYNDKGQPKMFTYGTLIVNDDFSKFTILKLASNARTGQSGFDGRDGHVISAPALQREDALEITNELMRYSLQGNVLQ</sequence>
<keyword evidence="2" id="KW-1185">Reference proteome</keyword>
<dbReference type="EMBL" id="CP048286">
    <property type="protein sequence ID" value="QHW33185.1"/>
    <property type="molecule type" value="Genomic_DNA"/>
</dbReference>
<dbReference type="KEGG" id="prz:GZH47_21960"/>
<dbReference type="RefSeq" id="WP_162643162.1">
    <property type="nucleotide sequence ID" value="NZ_CP048286.1"/>
</dbReference>
<accession>A0A6C0P417</accession>
<reference evidence="1 2" key="1">
    <citation type="submission" date="2020-02" db="EMBL/GenBank/DDBJ databases">
        <title>Paenibacillus sp. nov., isolated from rhizosphere soil of tomato.</title>
        <authorList>
            <person name="Weon H.-Y."/>
            <person name="Lee S.A."/>
        </authorList>
    </citation>
    <scope>NUCLEOTIDE SEQUENCE [LARGE SCALE GENOMIC DNA]</scope>
    <source>
        <strain evidence="1 2">14171R-81</strain>
    </source>
</reference>
<evidence type="ECO:0000313" key="2">
    <source>
        <dbReference type="Proteomes" id="UP000479114"/>
    </source>
</evidence>
<proteinExistence type="predicted"/>
<dbReference type="Proteomes" id="UP000479114">
    <property type="component" value="Chromosome"/>
</dbReference>
<gene>
    <name evidence="1" type="ORF">GZH47_21960</name>
</gene>
<organism evidence="1 2">
    <name type="scientific">Paenibacillus rhizovicinus</name>
    <dbReference type="NCBI Taxonomy" id="2704463"/>
    <lineage>
        <taxon>Bacteria</taxon>
        <taxon>Bacillati</taxon>
        <taxon>Bacillota</taxon>
        <taxon>Bacilli</taxon>
        <taxon>Bacillales</taxon>
        <taxon>Paenibacillaceae</taxon>
        <taxon>Paenibacillus</taxon>
    </lineage>
</organism>
<protein>
    <submittedName>
        <fullName evidence="1">Uncharacterized protein</fullName>
    </submittedName>
</protein>
<dbReference type="AlphaFoldDB" id="A0A6C0P417"/>
<evidence type="ECO:0000313" key="1">
    <source>
        <dbReference type="EMBL" id="QHW33185.1"/>
    </source>
</evidence>
<name>A0A6C0P417_9BACL</name>